<dbReference type="InterPro" id="IPR023214">
    <property type="entry name" value="HAD_sf"/>
</dbReference>
<protein>
    <submittedName>
        <fullName evidence="5">HAD-IA family hydrolase</fullName>
    </submittedName>
</protein>
<gene>
    <name evidence="5" type="ORF">VSX56_12335</name>
</gene>
<dbReference type="InterPro" id="IPR023198">
    <property type="entry name" value="PGP-like_dom2"/>
</dbReference>
<dbReference type="PANTHER" id="PTHR46193">
    <property type="entry name" value="6-PHOSPHOGLUCONATE PHOSPHATASE"/>
    <property type="match status" value="1"/>
</dbReference>
<comment type="caution">
    <text evidence="5">The sequence shown here is derived from an EMBL/GenBank/DDBJ whole genome shotgun (WGS) entry which is preliminary data.</text>
</comment>
<dbReference type="PANTHER" id="PTHR46193:SF10">
    <property type="entry name" value="6-PHOSPHOGLUCONATE PHOSPHATASE"/>
    <property type="match status" value="1"/>
</dbReference>
<name>A0ABV1SJ37_9RHOB</name>
<evidence type="ECO:0000313" key="5">
    <source>
        <dbReference type="EMBL" id="MER5172561.1"/>
    </source>
</evidence>
<evidence type="ECO:0000256" key="4">
    <source>
        <dbReference type="ARBA" id="ARBA00022842"/>
    </source>
</evidence>
<organism evidence="5 6">
    <name type="scientific">Thioclava kandeliae</name>
    <dbReference type="NCBI Taxonomy" id="3070818"/>
    <lineage>
        <taxon>Bacteria</taxon>
        <taxon>Pseudomonadati</taxon>
        <taxon>Pseudomonadota</taxon>
        <taxon>Alphaproteobacteria</taxon>
        <taxon>Rhodobacterales</taxon>
        <taxon>Paracoccaceae</taxon>
        <taxon>Thioclava</taxon>
    </lineage>
</organism>
<dbReference type="Gene3D" id="1.10.150.240">
    <property type="entry name" value="Putative phosphatase, domain 2"/>
    <property type="match status" value="1"/>
</dbReference>
<evidence type="ECO:0000256" key="1">
    <source>
        <dbReference type="ARBA" id="ARBA00001946"/>
    </source>
</evidence>
<evidence type="ECO:0000313" key="6">
    <source>
        <dbReference type="Proteomes" id="UP001438953"/>
    </source>
</evidence>
<evidence type="ECO:0000256" key="3">
    <source>
        <dbReference type="ARBA" id="ARBA00022723"/>
    </source>
</evidence>
<dbReference type="EMBL" id="JAYWLC010000009">
    <property type="protein sequence ID" value="MER5172561.1"/>
    <property type="molecule type" value="Genomic_DNA"/>
</dbReference>
<evidence type="ECO:0000256" key="2">
    <source>
        <dbReference type="ARBA" id="ARBA00006171"/>
    </source>
</evidence>
<keyword evidence="5" id="KW-0378">Hydrolase</keyword>
<dbReference type="GO" id="GO:0016787">
    <property type="term" value="F:hydrolase activity"/>
    <property type="evidence" value="ECO:0007669"/>
    <property type="project" value="UniProtKB-KW"/>
</dbReference>
<dbReference type="Proteomes" id="UP001438953">
    <property type="component" value="Unassembled WGS sequence"/>
</dbReference>
<proteinExistence type="inferred from homology"/>
<dbReference type="SUPFAM" id="SSF56784">
    <property type="entry name" value="HAD-like"/>
    <property type="match status" value="1"/>
</dbReference>
<dbReference type="InterPro" id="IPR036412">
    <property type="entry name" value="HAD-like_sf"/>
</dbReference>
<accession>A0ABV1SJ37</accession>
<keyword evidence="3" id="KW-0479">Metal-binding</keyword>
<comment type="similarity">
    <text evidence="2">Belongs to the HAD-like hydrolase superfamily. CbbY/CbbZ/Gph/YieH family.</text>
</comment>
<dbReference type="NCBIfam" id="TIGR01509">
    <property type="entry name" value="HAD-SF-IA-v3"/>
    <property type="match status" value="1"/>
</dbReference>
<comment type="cofactor">
    <cofactor evidence="1">
        <name>Mg(2+)</name>
        <dbReference type="ChEBI" id="CHEBI:18420"/>
    </cofactor>
</comment>
<dbReference type="RefSeq" id="WP_350937464.1">
    <property type="nucleotide sequence ID" value="NZ_JAYWLC010000009.1"/>
</dbReference>
<keyword evidence="6" id="KW-1185">Reference proteome</keyword>
<dbReference type="InterPro" id="IPR006439">
    <property type="entry name" value="HAD-SF_hydro_IA"/>
</dbReference>
<dbReference type="Pfam" id="PF00702">
    <property type="entry name" value="Hydrolase"/>
    <property type="match status" value="1"/>
</dbReference>
<dbReference type="InterPro" id="IPR051600">
    <property type="entry name" value="Beta-PGM-like"/>
</dbReference>
<sequence>MAGPALVIFDCDGVLIDSEALSASVFIAELAHLGITIDLDYFTQHCLGRAFPTVRATLERDFSRSLPDTFEATFRTRLVERFSTELVVVPGVIGVIKALEVPYHLATSSAPARLAQSLAITGLDTLFDGRASTASEVMRGKPAPDLFLHVAGIYGVSPENCLVIEDSTVGIAGAKAAGMPVWRFLGGAHLAGLARAHALAPDDPVLRGGADLAFRDFAQFDALLAQWPAPHSCTGEVS</sequence>
<keyword evidence="4" id="KW-0460">Magnesium</keyword>
<dbReference type="Gene3D" id="3.40.50.1000">
    <property type="entry name" value="HAD superfamily/HAD-like"/>
    <property type="match status" value="1"/>
</dbReference>
<dbReference type="SFLD" id="SFLDS00003">
    <property type="entry name" value="Haloacid_Dehalogenase"/>
    <property type="match status" value="1"/>
</dbReference>
<dbReference type="SFLD" id="SFLDG01129">
    <property type="entry name" value="C1.5:_HAD__Beta-PGM__Phosphata"/>
    <property type="match status" value="1"/>
</dbReference>
<reference evidence="5 6" key="1">
    <citation type="submission" date="2024-06" db="EMBL/GenBank/DDBJ databases">
        <title>Thioclava kandeliae sp. nov. from a rhizosphere soil sample of Kandelia candel in a mangrove.</title>
        <authorList>
            <person name="Mu T."/>
        </authorList>
    </citation>
    <scope>NUCLEOTIDE SEQUENCE [LARGE SCALE GENOMIC DNA]</scope>
    <source>
        <strain evidence="5 6">CPCC 100088</strain>
    </source>
</reference>